<evidence type="ECO:0000256" key="7">
    <source>
        <dbReference type="PROSITE-ProRule" id="PRU10141"/>
    </source>
</evidence>
<feature type="region of interest" description="Disordered" evidence="9">
    <location>
        <begin position="318"/>
        <end position="339"/>
    </location>
</feature>
<evidence type="ECO:0000256" key="9">
    <source>
        <dbReference type="SAM" id="MobiDB-lite"/>
    </source>
</evidence>
<keyword evidence="12" id="KW-1185">Reference proteome</keyword>
<dbReference type="GO" id="GO:0005524">
    <property type="term" value="F:ATP binding"/>
    <property type="evidence" value="ECO:0007669"/>
    <property type="project" value="UniProtKB-UniRule"/>
</dbReference>
<dbReference type="Pfam" id="PF00069">
    <property type="entry name" value="Pkinase"/>
    <property type="match status" value="1"/>
</dbReference>
<feature type="compositionally biased region" description="Basic residues" evidence="9">
    <location>
        <begin position="1425"/>
        <end position="1435"/>
    </location>
</feature>
<evidence type="ECO:0000256" key="5">
    <source>
        <dbReference type="ARBA" id="ARBA00022777"/>
    </source>
</evidence>
<evidence type="ECO:0000256" key="3">
    <source>
        <dbReference type="ARBA" id="ARBA00022679"/>
    </source>
</evidence>
<gene>
    <name evidence="11" type="ORF">AGLY_006183</name>
</gene>
<keyword evidence="4 7" id="KW-0547">Nucleotide-binding</keyword>
<feature type="compositionally biased region" description="Polar residues" evidence="9">
    <location>
        <begin position="805"/>
        <end position="815"/>
    </location>
</feature>
<keyword evidence="5" id="KW-0418">Kinase</keyword>
<dbReference type="EMBL" id="VYZN01000017">
    <property type="protein sequence ID" value="KAE9538211.1"/>
    <property type="molecule type" value="Genomic_DNA"/>
</dbReference>
<name>A0A6G0TT16_APHGL</name>
<dbReference type="Pfam" id="PF12474">
    <property type="entry name" value="PKK"/>
    <property type="match status" value="2"/>
</dbReference>
<reference evidence="11 12" key="1">
    <citation type="submission" date="2019-08" db="EMBL/GenBank/DDBJ databases">
        <title>The genome of the soybean aphid Biotype 1, its phylome, world population structure and adaptation to the North American continent.</title>
        <authorList>
            <person name="Giordano R."/>
            <person name="Donthu R.K."/>
            <person name="Hernandez A.G."/>
            <person name="Wright C.L."/>
            <person name="Zimin A.V."/>
        </authorList>
    </citation>
    <scope>NUCLEOTIDE SEQUENCE [LARGE SCALE GENOMIC DNA]</scope>
    <source>
        <tissue evidence="11">Whole aphids</tissue>
    </source>
</reference>
<feature type="region of interest" description="Disordered" evidence="9">
    <location>
        <begin position="395"/>
        <end position="429"/>
    </location>
</feature>
<dbReference type="PROSITE" id="PS00108">
    <property type="entry name" value="PROTEIN_KINASE_ST"/>
    <property type="match status" value="1"/>
</dbReference>
<comment type="caution">
    <text evidence="11">The sequence shown here is derived from an EMBL/GenBank/DDBJ whole genome shotgun (WGS) entry which is preliminary data.</text>
</comment>
<feature type="region of interest" description="Disordered" evidence="9">
    <location>
        <begin position="1421"/>
        <end position="1446"/>
    </location>
</feature>
<dbReference type="InterPro" id="IPR008271">
    <property type="entry name" value="Ser/Thr_kinase_AS"/>
</dbReference>
<keyword evidence="3" id="KW-0808">Transferase</keyword>
<dbReference type="CDD" id="cd06611">
    <property type="entry name" value="STKc_SLK_like"/>
    <property type="match status" value="1"/>
</dbReference>
<dbReference type="PANTHER" id="PTHR46538">
    <property type="entry name" value="PROTEIN KINASE DOMAIN-CONTAINING PROTEIN"/>
    <property type="match status" value="1"/>
</dbReference>
<feature type="binding site" evidence="7">
    <location>
        <position position="66"/>
    </location>
    <ligand>
        <name>ATP</name>
        <dbReference type="ChEBI" id="CHEBI:30616"/>
    </ligand>
</feature>
<sequence>MSFLSGLKKVLHLGNNEAKKKKVFNNIHMDCDVDDFWEMIGELGDGAFGKVYKAQHRETGQLAAAKMCILEGEDDLADFMIEIDILAECKHSNIVQLYEAFFVNSKLWMLIEYCDGGALDSIMVELDRALIEEQIAYVCKYMCEGLAFLHKCKVIHRDLKAGNVLLTTSAGVKIADFGVSAKNKQTLQKHDTFIGTPYWMAPEVVLCETFRDNPYDFKVDIWSLGITLIELAQMEPPNHEMSPMRVLLKIQKSDPPKLEQPSKWSKNFNDFVAHALIKDPVQRPTADDLLKHPFVNGNIDPKPIRDLLLEYKAEVVEEEVVDEEPEESPQSTQLPPLDLDAVEDDTVSLKSEPETKADVVEMKPKIQKKREMDEDSTDTKKIKTDEKILDVHESEPIISSKEISSKKNVVKKHSENKGPAPPPPPPSVVKLVSNEVSPTLPIALNVQETNQDKEIESVTEPEDIEIPKSKNSEYSEINDSINNNSEIEKPPINIDNEPPINIDNENHSVSIQSTQLRKHDKTSSRPISVAATNNGPIVNSIEDSQIRTRRRSSSASNRNQRRPSPPSLDKVLQMNQNVEKNKGKMPTAVMNELTGRLQNNKDETDLIQDKDNIEQNENSVNGGTLVRVGSLNAIDSKVTVVTTTHPPVLQTHPPGLHTQVIIVADTNIKSQIEKKDEVVVINSSQADEEELDASHVSVITVGEEPSVKELSPWKDKEGIEVSKPICVPVNTPTDINKVKMNGRATMVKPSDPTEVFIVVNNSTNVHKSSKHSDGIVLNNKHHVSPTRSTSRSHSDSGSVYSSGGQRTPPSAASTRTFDRSDAESVSTTISHDSRSSNKENNLPPREYEDEVVLRKKPEYSREMKRTSRNISKEELEIRNMKKKTRKRTRKFEVDGVVVTTTTSKVIYGDEDSSHGYNDQIFRKQELRELKMLQKQEQKQFQDLSFKAVISKEQQDKKFEQERMTLIKQYEADLDTMVKQQRQAVERAETQQEADLRMTSKKIRLEQERELKEFREGLKQELRLLKQEVDLKPKERRKNLFKDKKEKLETEHEEREKLFLEKLNENHESSLSRLSDAHQEKIALMERQYLQQKQQLMRAREAALWEMEERQIHEKQQLAKRQLKDGFFLQRHQMLIRHEKELEQMKRMNIRKDEEMQKRQGVEKRSLPKRIRSEMKAREMMFRESVRISMASNPNPDTEYERNRLKKFQENEKKRYRNETLAFEMKQQRQLEELRIANDTTIRELEQLQNEKRKMLMEHETTKLKEQEELYARELREWKAHLKPRKQNLEMELARQAKGNSWNSRYSLPPSPGNTLLRREYSFSSLLSSPRLSSTSFRSPGSGFLPRRCANQYPNHSNQSTIKCVPNLDYIQLIICVDYVLYIICKLNITVIMPKLEEQFAIQLEEQEAIFGPANSMLPINTSPPSHHRSYHHRSSTRSSLSSMSAD</sequence>
<feature type="compositionally biased region" description="Low complexity" evidence="9">
    <location>
        <begin position="785"/>
        <end position="804"/>
    </location>
</feature>
<feature type="compositionally biased region" description="Low complexity" evidence="9">
    <location>
        <begin position="1436"/>
        <end position="1446"/>
    </location>
</feature>
<organism evidence="11 12">
    <name type="scientific">Aphis glycines</name>
    <name type="common">Soybean aphid</name>
    <dbReference type="NCBI Taxonomy" id="307491"/>
    <lineage>
        <taxon>Eukaryota</taxon>
        <taxon>Metazoa</taxon>
        <taxon>Ecdysozoa</taxon>
        <taxon>Arthropoda</taxon>
        <taxon>Hexapoda</taxon>
        <taxon>Insecta</taxon>
        <taxon>Pterygota</taxon>
        <taxon>Neoptera</taxon>
        <taxon>Paraneoptera</taxon>
        <taxon>Hemiptera</taxon>
        <taxon>Sternorrhyncha</taxon>
        <taxon>Aphidomorpha</taxon>
        <taxon>Aphidoidea</taxon>
        <taxon>Aphididae</taxon>
        <taxon>Aphidini</taxon>
        <taxon>Aphis</taxon>
        <taxon>Aphis</taxon>
    </lineage>
</organism>
<keyword evidence="8" id="KW-0175">Coiled coil</keyword>
<dbReference type="FunFam" id="1.10.510.10:FF:001091">
    <property type="entry name" value="STE family protein kinase"/>
    <property type="match status" value="1"/>
</dbReference>
<dbReference type="SUPFAM" id="SSF56112">
    <property type="entry name" value="Protein kinase-like (PK-like)"/>
    <property type="match status" value="1"/>
</dbReference>
<feature type="region of interest" description="Disordered" evidence="9">
    <location>
        <begin position="363"/>
        <end position="383"/>
    </location>
</feature>
<dbReference type="PANTHER" id="PTHR46538:SF3">
    <property type="entry name" value="PROTEIN KINASE DOMAIN-CONTAINING PROTEIN"/>
    <property type="match status" value="1"/>
</dbReference>
<accession>A0A6G0TT16</accession>
<feature type="coiled-coil region" evidence="8">
    <location>
        <begin position="1230"/>
        <end position="1276"/>
    </location>
</feature>
<dbReference type="PROSITE" id="PS00107">
    <property type="entry name" value="PROTEIN_KINASE_ATP"/>
    <property type="match status" value="1"/>
</dbReference>
<feature type="compositionally biased region" description="Low complexity" evidence="9">
    <location>
        <begin position="474"/>
        <end position="503"/>
    </location>
</feature>
<feature type="compositionally biased region" description="Acidic residues" evidence="9">
    <location>
        <begin position="318"/>
        <end position="327"/>
    </location>
</feature>
<feature type="domain" description="Protein kinase" evidence="10">
    <location>
        <begin position="37"/>
        <end position="295"/>
    </location>
</feature>
<dbReference type="SMART" id="SM00220">
    <property type="entry name" value="S_TKc"/>
    <property type="match status" value="1"/>
</dbReference>
<dbReference type="PROSITE" id="PS50011">
    <property type="entry name" value="PROTEIN_KINASE_DOM"/>
    <property type="match status" value="1"/>
</dbReference>
<dbReference type="FunFam" id="3.30.200.20:FF:000353">
    <property type="entry name" value="Sterile20-like kinase, isoform B"/>
    <property type="match status" value="1"/>
</dbReference>
<evidence type="ECO:0000256" key="2">
    <source>
        <dbReference type="ARBA" id="ARBA00022553"/>
    </source>
</evidence>
<dbReference type="InterPro" id="IPR051585">
    <property type="entry name" value="STE20_Ser/Thr_Kinases"/>
</dbReference>
<evidence type="ECO:0000313" key="11">
    <source>
        <dbReference type="EMBL" id="KAE9538211.1"/>
    </source>
</evidence>
<protein>
    <recommendedName>
        <fullName evidence="10">Protein kinase domain-containing protein</fullName>
    </recommendedName>
</protein>
<evidence type="ECO:0000256" key="8">
    <source>
        <dbReference type="SAM" id="Coils"/>
    </source>
</evidence>
<dbReference type="InterPro" id="IPR022165">
    <property type="entry name" value="PKK"/>
</dbReference>
<feature type="coiled-coil region" evidence="8">
    <location>
        <begin position="1134"/>
        <end position="1164"/>
    </location>
</feature>
<dbReference type="InterPro" id="IPR011009">
    <property type="entry name" value="Kinase-like_dom_sf"/>
</dbReference>
<evidence type="ECO:0000256" key="6">
    <source>
        <dbReference type="ARBA" id="ARBA00022840"/>
    </source>
</evidence>
<dbReference type="InterPro" id="IPR017441">
    <property type="entry name" value="Protein_kinase_ATP_BS"/>
</dbReference>
<dbReference type="Gene3D" id="1.10.510.10">
    <property type="entry name" value="Transferase(Phosphotransferase) domain 1"/>
    <property type="match status" value="1"/>
</dbReference>
<feature type="region of interest" description="Disordered" evidence="9">
    <location>
        <begin position="451"/>
        <end position="569"/>
    </location>
</feature>
<dbReference type="GO" id="GO:0004674">
    <property type="term" value="F:protein serine/threonine kinase activity"/>
    <property type="evidence" value="ECO:0007669"/>
    <property type="project" value="UniProtKB-KW"/>
</dbReference>
<keyword evidence="6 7" id="KW-0067">ATP-binding</keyword>
<feature type="region of interest" description="Disordered" evidence="9">
    <location>
        <begin position="765"/>
        <end position="853"/>
    </location>
</feature>
<dbReference type="OrthoDB" id="10027016at2759"/>
<keyword evidence="2" id="KW-0597">Phosphoprotein</keyword>
<dbReference type="InterPro" id="IPR000719">
    <property type="entry name" value="Prot_kinase_dom"/>
</dbReference>
<evidence type="ECO:0000256" key="4">
    <source>
        <dbReference type="ARBA" id="ARBA00022741"/>
    </source>
</evidence>
<evidence type="ECO:0000259" key="10">
    <source>
        <dbReference type="PROSITE" id="PS50011"/>
    </source>
</evidence>
<dbReference type="Proteomes" id="UP000475862">
    <property type="component" value="Unassembled WGS sequence"/>
</dbReference>
<dbReference type="Gene3D" id="3.30.200.20">
    <property type="entry name" value="Phosphorylase Kinase, domain 1"/>
    <property type="match status" value="1"/>
</dbReference>
<keyword evidence="1" id="KW-0723">Serine/threonine-protein kinase</keyword>
<feature type="compositionally biased region" description="Polar residues" evidence="9">
    <location>
        <begin position="524"/>
        <end position="543"/>
    </location>
</feature>
<evidence type="ECO:0000313" key="12">
    <source>
        <dbReference type="Proteomes" id="UP000475862"/>
    </source>
</evidence>
<evidence type="ECO:0000256" key="1">
    <source>
        <dbReference type="ARBA" id="ARBA00022527"/>
    </source>
</evidence>
<proteinExistence type="predicted"/>
<feature type="coiled-coil region" evidence="8">
    <location>
        <begin position="966"/>
        <end position="1101"/>
    </location>
</feature>